<dbReference type="InterPro" id="IPR006094">
    <property type="entry name" value="Oxid_FAD_bind_N"/>
</dbReference>
<keyword evidence="1" id="KW-0274">FAD</keyword>
<dbReference type="InterPro" id="IPR055170">
    <property type="entry name" value="GFO_IDH_MocA-like_dom"/>
</dbReference>
<evidence type="ECO:0000259" key="3">
    <source>
        <dbReference type="PROSITE" id="PS51387"/>
    </source>
</evidence>
<dbReference type="Gene3D" id="3.30.70.2520">
    <property type="match status" value="1"/>
</dbReference>
<keyword evidence="1" id="KW-0285">Flavoprotein</keyword>
<dbReference type="EMBL" id="JBIGIA010000007">
    <property type="protein sequence ID" value="MFG6457234.1"/>
    <property type="molecule type" value="Genomic_DNA"/>
</dbReference>
<dbReference type="PROSITE" id="PS51387">
    <property type="entry name" value="FAD_PCMH"/>
    <property type="match status" value="1"/>
</dbReference>
<dbReference type="Proteomes" id="UP001606305">
    <property type="component" value="Unassembled WGS sequence"/>
</dbReference>
<dbReference type="Pfam" id="PF22725">
    <property type="entry name" value="GFO_IDH_MocA_C3"/>
    <property type="match status" value="1"/>
</dbReference>
<evidence type="ECO:0000313" key="5">
    <source>
        <dbReference type="Proteomes" id="UP001606305"/>
    </source>
</evidence>
<dbReference type="Gene3D" id="3.30.43.10">
    <property type="entry name" value="Uridine Diphospho-n-acetylenolpyruvylglucosamine Reductase, domain 2"/>
    <property type="match status" value="1"/>
</dbReference>
<dbReference type="Pfam" id="PF01565">
    <property type="entry name" value="FAD_binding_4"/>
    <property type="match status" value="1"/>
</dbReference>
<proteinExistence type="predicted"/>
<dbReference type="PANTHER" id="PTHR43762">
    <property type="entry name" value="L-GULONOLACTONE OXIDASE"/>
    <property type="match status" value="1"/>
</dbReference>
<keyword evidence="2" id="KW-0560">Oxidoreductase</keyword>
<dbReference type="InterPro" id="IPR016171">
    <property type="entry name" value="Vanillyl_alc_oxidase_C-sub2"/>
</dbReference>
<reference evidence="4 5" key="1">
    <citation type="submission" date="2024-09" db="EMBL/GenBank/DDBJ databases">
        <title>Novel species of the genus Pelomonas and Roseateles isolated from streams.</title>
        <authorList>
            <person name="Lu H."/>
        </authorList>
    </citation>
    <scope>NUCLEOTIDE SEQUENCE [LARGE SCALE GENOMIC DNA]</scope>
    <source>
        <strain evidence="4 5">BYS96W</strain>
    </source>
</reference>
<dbReference type="Pfam" id="PF01408">
    <property type="entry name" value="GFO_IDH_MocA"/>
    <property type="match status" value="1"/>
</dbReference>
<organism evidence="4 5">
    <name type="scientific">Pelomonas nitida</name>
    <dbReference type="NCBI Taxonomy" id="3299027"/>
    <lineage>
        <taxon>Bacteria</taxon>
        <taxon>Pseudomonadati</taxon>
        <taxon>Pseudomonadota</taxon>
        <taxon>Betaproteobacteria</taxon>
        <taxon>Burkholderiales</taxon>
        <taxon>Sphaerotilaceae</taxon>
        <taxon>Roseateles</taxon>
    </lineage>
</organism>
<protein>
    <submittedName>
        <fullName evidence="4">FAD-binding protein</fullName>
    </submittedName>
</protein>
<dbReference type="InterPro" id="IPR036318">
    <property type="entry name" value="FAD-bd_PCMH-like_sf"/>
</dbReference>
<evidence type="ECO:0000313" key="4">
    <source>
        <dbReference type="EMBL" id="MFG6457234.1"/>
    </source>
</evidence>
<dbReference type="SUPFAM" id="SSF51735">
    <property type="entry name" value="NAD(P)-binding Rossmann-fold domains"/>
    <property type="match status" value="1"/>
</dbReference>
<dbReference type="Gene3D" id="3.30.360.10">
    <property type="entry name" value="Dihydrodipicolinate Reductase, domain 2"/>
    <property type="match status" value="1"/>
</dbReference>
<dbReference type="Gene3D" id="3.40.50.720">
    <property type="entry name" value="NAD(P)-binding Rossmann-like Domain"/>
    <property type="match status" value="1"/>
</dbReference>
<dbReference type="SUPFAM" id="SSF55347">
    <property type="entry name" value="Glyceraldehyde-3-phosphate dehydrogenase-like, C-terminal domain"/>
    <property type="match status" value="1"/>
</dbReference>
<gene>
    <name evidence="4" type="ORF">ACG00X_10370</name>
</gene>
<dbReference type="PANTHER" id="PTHR43762:SF1">
    <property type="entry name" value="D-ARABINONO-1,4-LACTONE OXIDASE"/>
    <property type="match status" value="1"/>
</dbReference>
<dbReference type="InterPro" id="IPR016169">
    <property type="entry name" value="FAD-bd_PCMH_sub2"/>
</dbReference>
<dbReference type="InterPro" id="IPR010031">
    <property type="entry name" value="FAD_lactone_oxidase-like"/>
</dbReference>
<evidence type="ECO:0000256" key="1">
    <source>
        <dbReference type="ARBA" id="ARBA00022827"/>
    </source>
</evidence>
<feature type="domain" description="FAD-binding PCMH-type" evidence="3">
    <location>
        <begin position="355"/>
        <end position="525"/>
    </location>
</feature>
<comment type="caution">
    <text evidence="4">The sequence shown here is derived from an EMBL/GenBank/DDBJ whole genome shotgun (WGS) entry which is preliminary data.</text>
</comment>
<name>A0ABW7G5M3_9BURK</name>
<dbReference type="Pfam" id="PF04030">
    <property type="entry name" value="ALO"/>
    <property type="match status" value="1"/>
</dbReference>
<accession>A0ABW7G5M3</accession>
<dbReference type="Gene3D" id="3.30.465.10">
    <property type="match status" value="1"/>
</dbReference>
<keyword evidence="5" id="KW-1185">Reference proteome</keyword>
<dbReference type="InterPro" id="IPR007173">
    <property type="entry name" value="ALO_C"/>
</dbReference>
<evidence type="ECO:0000256" key="2">
    <source>
        <dbReference type="ARBA" id="ARBA00023002"/>
    </source>
</evidence>
<dbReference type="InterPro" id="IPR016166">
    <property type="entry name" value="FAD-bd_PCMH"/>
</dbReference>
<dbReference type="InterPro" id="IPR016167">
    <property type="entry name" value="FAD-bd_PCMH_sub1"/>
</dbReference>
<dbReference type="SUPFAM" id="SSF56176">
    <property type="entry name" value="FAD-binding/transporter-associated domain-like"/>
    <property type="match status" value="1"/>
</dbReference>
<dbReference type="InterPro" id="IPR000683">
    <property type="entry name" value="Gfo/Idh/MocA-like_OxRdtase_N"/>
</dbReference>
<sequence>MPRVAVVGCSWFARAAHLPALRQLSEEGRVEVVALCSRTQPSLLEAQRVLGREVPTYTDYAALLANEHVDAVDLVLPTPLMDAAVRQALLAGKHVISEKPCAATVARCSELLAAYGSLPGDRSWSVAENWPFKPAVVAIQNILKARSLGAIESIDFRYQSAGWGGGQSWRASAEYRGGFLLDSAVHFVSLLRLLGGGIAEVSAQVGWHPEAHVADRAFADLVYENGARGRFTVDFTQPPSAQDPYQLVVKCTAGTLKANFTHSQLLVESGGKEQLFGVPDDPWVAGGVYPMLRHWCEALTKGVEPSCTPMEGLKDVAVIEAMIESGRVGRPVAPAVLHRQLNGCGIQIQAYAGLSRFKPQHLVNATSVADVRTALREAASRGLKVRPMGVGNNWTRYAHTSGVAINVTGLSGIQGIDRQRKTVRAAAGTRMADITRALAAQGLSLPSLPFLTDGTIGGMVATATHGTSPRWGTVSDAVVGMTLATASGDLLVLDERSDADLMRAARVSVGLLGIVTEVELQAVDMKWARNVRIDISPEDFVRMQAVIFNQYEHVWVHWVLGKPQLIVQCLETSPGPQEGFSPYVQNDAGNWVLAYHHAVPLRPTADTVMLSMQYGVALPRLAEALQVIGASPFAAQHAGREIELKFLKQSPASFLGPNADADVVLFNTYWPTERAAVDRTFDDLERMLQALDGRPHWGKFHQAPRVDELARIYPHWGRFDAVRRQLDPTGMFSIFD</sequence>
<dbReference type="Gene3D" id="1.10.45.10">
    <property type="entry name" value="Vanillyl-alcohol Oxidase, Chain A, domain 4"/>
    <property type="match status" value="1"/>
</dbReference>
<dbReference type="InterPro" id="IPR036291">
    <property type="entry name" value="NAD(P)-bd_dom_sf"/>
</dbReference>